<proteinExistence type="predicted"/>
<feature type="signal peptide" evidence="1">
    <location>
        <begin position="1"/>
        <end position="21"/>
    </location>
</feature>
<keyword evidence="4" id="KW-1185">Reference proteome</keyword>
<dbReference type="SUPFAM" id="SSF159594">
    <property type="entry name" value="XCC0632-like"/>
    <property type="match status" value="1"/>
</dbReference>
<feature type="domain" description="ABC-type transport auxiliary lipoprotein component" evidence="2">
    <location>
        <begin position="26"/>
        <end position="187"/>
    </location>
</feature>
<evidence type="ECO:0000259" key="2">
    <source>
        <dbReference type="Pfam" id="PF03886"/>
    </source>
</evidence>
<dbReference type="InterPro" id="IPR005586">
    <property type="entry name" value="ABC_trans_aux"/>
</dbReference>
<organism evidence="3 4">
    <name type="scientific">Sulfurimonas paralvinellae</name>
    <dbReference type="NCBI Taxonomy" id="317658"/>
    <lineage>
        <taxon>Bacteria</taxon>
        <taxon>Pseudomonadati</taxon>
        <taxon>Campylobacterota</taxon>
        <taxon>Epsilonproteobacteria</taxon>
        <taxon>Campylobacterales</taxon>
        <taxon>Sulfurimonadaceae</taxon>
        <taxon>Sulfurimonas</taxon>
    </lineage>
</organism>
<dbReference type="Gene3D" id="3.40.50.10610">
    <property type="entry name" value="ABC-type transport auxiliary lipoprotein component"/>
    <property type="match status" value="1"/>
</dbReference>
<sequence length="198" mass="22051">MKILVTTFLLLVFTACSTTYPAVTQYRLTVQEAQKGALQSNCKEHSLKVSQAFVKSSLVSKEMKYTLGAYQEGRFNRSEWAEDLNRALSDTIVSSLEDSALFQNVTSYKSLSGSDYTLETRVSDFTQHFSDDQKSSVVKVDMTFTLIDNKTGMAVSSKHIVKEMPTKSPDAKSGVEALNQVLNEVLHTMHIWIAGTCQ</sequence>
<reference evidence="3 4" key="1">
    <citation type="submission" date="2019-07" db="EMBL/GenBank/DDBJ databases">
        <title>Sulfurimonas paralvinellae sp. nov., a novel mesophilic, hydrogen- and sulfur-oxidizing chemolithoautotroph within the Epsilonproteo- bacteria isolated from a deep-sea hydrothermal vent polychaete nest, reclassification of Thiomicrospira denitrificans as Sulfurimonas denitrificans comb. nov. and emended description of the genus Sulfurimonas.</title>
        <authorList>
            <person name="Wang S."/>
            <person name="Jiang L."/>
            <person name="Shao Z."/>
        </authorList>
    </citation>
    <scope>NUCLEOTIDE SEQUENCE [LARGE SCALE GENOMIC DNA]</scope>
    <source>
        <strain evidence="3 4">GO25</strain>
    </source>
</reference>
<dbReference type="Pfam" id="PF03886">
    <property type="entry name" value="ABC_trans_aux"/>
    <property type="match status" value="1"/>
</dbReference>
<evidence type="ECO:0000313" key="3">
    <source>
        <dbReference type="EMBL" id="QOP45206.1"/>
    </source>
</evidence>
<dbReference type="PROSITE" id="PS51257">
    <property type="entry name" value="PROKAR_LIPOPROTEIN"/>
    <property type="match status" value="1"/>
</dbReference>
<protein>
    <recommendedName>
        <fullName evidence="2">ABC-type transport auxiliary lipoprotein component domain-containing protein</fullName>
    </recommendedName>
</protein>
<dbReference type="EMBL" id="CP041406">
    <property type="protein sequence ID" value="QOP45206.1"/>
    <property type="molecule type" value="Genomic_DNA"/>
</dbReference>
<feature type="chain" id="PRO_5032940033" description="ABC-type transport auxiliary lipoprotein component domain-containing protein" evidence="1">
    <location>
        <begin position="22"/>
        <end position="198"/>
    </location>
</feature>
<accession>A0A7M1B6S3</accession>
<dbReference type="RefSeq" id="WP_193111456.1">
    <property type="nucleotide sequence ID" value="NZ_CP041406.1"/>
</dbReference>
<gene>
    <name evidence="3" type="ORF">FM071_02445</name>
</gene>
<dbReference type="AlphaFoldDB" id="A0A7M1B6S3"/>
<evidence type="ECO:0000313" key="4">
    <source>
        <dbReference type="Proteomes" id="UP000593580"/>
    </source>
</evidence>
<keyword evidence="1" id="KW-0732">Signal</keyword>
<dbReference type="Proteomes" id="UP000593580">
    <property type="component" value="Chromosome"/>
</dbReference>
<name>A0A7M1B6S3_9BACT</name>
<evidence type="ECO:0000256" key="1">
    <source>
        <dbReference type="SAM" id="SignalP"/>
    </source>
</evidence>
<dbReference type="KEGG" id="spal:FM071_02445"/>